<proteinExistence type="predicted"/>
<protein>
    <submittedName>
        <fullName evidence="1">Uncharacterized protein</fullName>
    </submittedName>
</protein>
<keyword evidence="2" id="KW-1185">Reference proteome</keyword>
<reference evidence="1 2" key="1">
    <citation type="submission" date="2015-01" db="EMBL/GenBank/DDBJ databases">
        <title>Evolution of Trichinella species and genotypes.</title>
        <authorList>
            <person name="Korhonen P.K."/>
            <person name="Edoardo P."/>
            <person name="Giuseppe L.R."/>
            <person name="Gasser R.B."/>
        </authorList>
    </citation>
    <scope>NUCLEOTIDE SEQUENCE [LARGE SCALE GENOMIC DNA]</scope>
    <source>
        <strain evidence="1">ISS120</strain>
    </source>
</reference>
<evidence type="ECO:0000313" key="1">
    <source>
        <dbReference type="EMBL" id="KRY55001.1"/>
    </source>
</evidence>
<gene>
    <name evidence="1" type="ORF">T03_17923</name>
</gene>
<comment type="caution">
    <text evidence="1">The sequence shown here is derived from an EMBL/GenBank/DDBJ whole genome shotgun (WGS) entry which is preliminary data.</text>
</comment>
<accession>A0A0V1D0L2</accession>
<evidence type="ECO:0000313" key="2">
    <source>
        <dbReference type="Proteomes" id="UP000054653"/>
    </source>
</evidence>
<sequence length="167" mass="18821">MEGLAGRYTILYGWREWQTVLQFSMGVGEIGVPGIVTGLHFCLGGWNFGRIYNSLWVEEGVVGEYTLLLEWREWRAGVQFCLGGGNGGQGISVGYKILYWWRRDWRAIIQFFLGIGNGGQAMAGDYRILLGWREWRAGIQVCLDKRNGGHVCKFVLMDESGEVSSSI</sequence>
<organism evidence="1 2">
    <name type="scientific">Trichinella britovi</name>
    <name type="common">Parasitic roundworm</name>
    <dbReference type="NCBI Taxonomy" id="45882"/>
    <lineage>
        <taxon>Eukaryota</taxon>
        <taxon>Metazoa</taxon>
        <taxon>Ecdysozoa</taxon>
        <taxon>Nematoda</taxon>
        <taxon>Enoplea</taxon>
        <taxon>Dorylaimia</taxon>
        <taxon>Trichinellida</taxon>
        <taxon>Trichinellidae</taxon>
        <taxon>Trichinella</taxon>
    </lineage>
</organism>
<dbReference type="AlphaFoldDB" id="A0A0V1D0L2"/>
<name>A0A0V1D0L2_TRIBR</name>
<dbReference type="Proteomes" id="UP000054653">
    <property type="component" value="Unassembled WGS sequence"/>
</dbReference>
<dbReference type="OrthoDB" id="5944511at2759"/>
<dbReference type="EMBL" id="JYDI01000061">
    <property type="protein sequence ID" value="KRY55001.1"/>
    <property type="molecule type" value="Genomic_DNA"/>
</dbReference>